<name>A0A7I8IL99_SPIIN</name>
<keyword evidence="3" id="KW-1185">Reference proteome</keyword>
<dbReference type="Proteomes" id="UP001189122">
    <property type="component" value="Unassembled WGS sequence"/>
</dbReference>
<sequence length="251" mass="25784">MAGLRRAAPTASPCRSSVASSPDPGEVPAQAAVIVPSEAVLVPPVVNGGDPPGENEQEWRQRAQLVDAHPLLELHPLLNPLLAGLSVSPLRERHREDRVRPEGRGEIGREVGVAVLGRRQHCVGLRQPRGGESEDVVHQNNVGVEVDDPAGAAIAVGGEEAVEVGAGVVEGAVQGGADGGGDESGDAGAVEGVYSVRESTAEEATKWNCTDCGQAVWRSTERIAAMDPRSASGEQDASADGLSAAGQLGEL</sequence>
<gene>
    <name evidence="2" type="ORF">SI7747_03004175</name>
</gene>
<organism evidence="2">
    <name type="scientific">Spirodela intermedia</name>
    <name type="common">Intermediate duckweed</name>
    <dbReference type="NCBI Taxonomy" id="51605"/>
    <lineage>
        <taxon>Eukaryota</taxon>
        <taxon>Viridiplantae</taxon>
        <taxon>Streptophyta</taxon>
        <taxon>Embryophyta</taxon>
        <taxon>Tracheophyta</taxon>
        <taxon>Spermatophyta</taxon>
        <taxon>Magnoliopsida</taxon>
        <taxon>Liliopsida</taxon>
        <taxon>Araceae</taxon>
        <taxon>Lemnoideae</taxon>
        <taxon>Spirodela</taxon>
    </lineage>
</organism>
<proteinExistence type="predicted"/>
<reference evidence="2 3" key="1">
    <citation type="submission" date="2019-12" db="EMBL/GenBank/DDBJ databases">
        <authorList>
            <person name="Scholz U."/>
            <person name="Mascher M."/>
            <person name="Fiebig A."/>
        </authorList>
    </citation>
    <scope>NUCLEOTIDE SEQUENCE</scope>
</reference>
<evidence type="ECO:0000313" key="3">
    <source>
        <dbReference type="Proteomes" id="UP001189122"/>
    </source>
</evidence>
<dbReference type="EMBL" id="LR743590">
    <property type="protein sequence ID" value="CAA2618014.1"/>
    <property type="molecule type" value="Genomic_DNA"/>
</dbReference>
<protein>
    <submittedName>
        <fullName evidence="2">Uncharacterized protein</fullName>
    </submittedName>
</protein>
<feature type="region of interest" description="Disordered" evidence="1">
    <location>
        <begin position="1"/>
        <end position="30"/>
    </location>
</feature>
<accession>A0A7I8IL99</accession>
<evidence type="ECO:0000313" key="2">
    <source>
        <dbReference type="EMBL" id="CAA2618014.1"/>
    </source>
</evidence>
<dbReference type="AlphaFoldDB" id="A0A7I8IL99"/>
<evidence type="ECO:0000256" key="1">
    <source>
        <dbReference type="SAM" id="MobiDB-lite"/>
    </source>
</evidence>
<feature type="region of interest" description="Disordered" evidence="1">
    <location>
        <begin position="223"/>
        <end position="251"/>
    </location>
</feature>
<dbReference type="EMBL" id="CACRZD030000003">
    <property type="protein sequence ID" value="CAA6657708.1"/>
    <property type="molecule type" value="Genomic_DNA"/>
</dbReference>